<feature type="transmembrane region" description="Helical" evidence="2">
    <location>
        <begin position="7"/>
        <end position="28"/>
    </location>
</feature>
<keyword evidence="2" id="KW-0812">Transmembrane</keyword>
<feature type="domain" description="DUF5673" evidence="3">
    <location>
        <begin position="120"/>
        <end position="169"/>
    </location>
</feature>
<keyword evidence="5" id="KW-1185">Reference proteome</keyword>
<evidence type="ECO:0000256" key="2">
    <source>
        <dbReference type="SAM" id="Phobius"/>
    </source>
</evidence>
<evidence type="ECO:0000259" key="3">
    <source>
        <dbReference type="Pfam" id="PF18923"/>
    </source>
</evidence>
<sequence length="193" mass="21909">MHRKNIITIIIAVLIMAFGLIIGSLSRYNILEKIFSVLLVTAILVVIYDAYFLFKDKKYFGKAKWIVKSSNNTLLLTISLYCILIPNLSNNSKGSLHIMLISIIFVCGLIPFLHSILKDGINEKGIFHWGTFYTWDKIQSYSFTDNFLVIALNSTTNKIKLIVKKEDKENTQPPPAKAGGLDMPLKQLKTRLK</sequence>
<accession>F6BLV9</accession>
<dbReference type="Proteomes" id="UP000007239">
    <property type="component" value="Chromosome"/>
</dbReference>
<feature type="transmembrane region" description="Helical" evidence="2">
    <location>
        <begin position="34"/>
        <end position="54"/>
    </location>
</feature>
<feature type="transmembrane region" description="Helical" evidence="2">
    <location>
        <begin position="96"/>
        <end position="117"/>
    </location>
</feature>
<keyword evidence="2" id="KW-1133">Transmembrane helix</keyword>
<feature type="region of interest" description="Disordered" evidence="1">
    <location>
        <begin position="166"/>
        <end position="193"/>
    </location>
</feature>
<dbReference type="EMBL" id="CP002739">
    <property type="protein sequence ID" value="AEF18310.1"/>
    <property type="molecule type" value="Genomic_DNA"/>
</dbReference>
<dbReference type="InterPro" id="IPR043730">
    <property type="entry name" value="DUF5673"/>
</dbReference>
<dbReference type="eggNOG" id="ENOG5030FZW">
    <property type="taxonomic scope" value="Bacteria"/>
</dbReference>
<evidence type="ECO:0000313" key="4">
    <source>
        <dbReference type="EMBL" id="AEF18310.1"/>
    </source>
</evidence>
<dbReference type="AlphaFoldDB" id="F6BLV9"/>
<gene>
    <name evidence="4" type="ordered locus">Thexy_2308</name>
</gene>
<feature type="transmembrane region" description="Helical" evidence="2">
    <location>
        <begin position="74"/>
        <end position="90"/>
    </location>
</feature>
<dbReference type="RefSeq" id="WP_013789036.1">
    <property type="nucleotide sequence ID" value="NC_015555.1"/>
</dbReference>
<protein>
    <recommendedName>
        <fullName evidence="3">DUF5673 domain-containing protein</fullName>
    </recommendedName>
</protein>
<evidence type="ECO:0000256" key="1">
    <source>
        <dbReference type="SAM" id="MobiDB-lite"/>
    </source>
</evidence>
<dbReference type="HOGENOM" id="CLU_1474505_0_0_9"/>
<dbReference type="Pfam" id="PF18923">
    <property type="entry name" value="DUF5673"/>
    <property type="match status" value="1"/>
</dbReference>
<name>F6BLV9_THEXL</name>
<dbReference type="KEGG" id="txy:Thexy_2308"/>
<dbReference type="STRING" id="858215.Thexy_2308"/>
<organism evidence="4 5">
    <name type="scientific">Thermoanaerobacterium xylanolyticum (strain ATCC 49914 / DSM 7097 / LX-11)</name>
    <dbReference type="NCBI Taxonomy" id="858215"/>
    <lineage>
        <taxon>Bacteria</taxon>
        <taxon>Bacillati</taxon>
        <taxon>Bacillota</taxon>
        <taxon>Clostridia</taxon>
        <taxon>Thermoanaerobacterales</taxon>
        <taxon>Thermoanaerobacteraceae</taxon>
        <taxon>Thermoanaerobacterium</taxon>
    </lineage>
</organism>
<keyword evidence="2" id="KW-0472">Membrane</keyword>
<reference evidence="4" key="1">
    <citation type="submission" date="2011-05" db="EMBL/GenBank/DDBJ databases">
        <title>Complete sequence of Thermoanaerobacterium xylanolyticum LX-11.</title>
        <authorList>
            <consortium name="US DOE Joint Genome Institute"/>
            <person name="Lucas S."/>
            <person name="Han J."/>
            <person name="Lapidus A."/>
            <person name="Cheng J.-F."/>
            <person name="Goodwin L."/>
            <person name="Pitluck S."/>
            <person name="Peters L."/>
            <person name="Mikhailova N."/>
            <person name="Lu M."/>
            <person name="Han C."/>
            <person name="Tapia R."/>
            <person name="Land M."/>
            <person name="Hauser L."/>
            <person name="Kyrpides N."/>
            <person name="Ivanova N."/>
            <person name="Pagani I."/>
            <person name="Hemme C."/>
            <person name="Woyke T."/>
        </authorList>
    </citation>
    <scope>NUCLEOTIDE SEQUENCE</scope>
    <source>
        <strain evidence="4">LX-11</strain>
    </source>
</reference>
<proteinExistence type="predicted"/>
<evidence type="ECO:0000313" key="5">
    <source>
        <dbReference type="Proteomes" id="UP000007239"/>
    </source>
</evidence>